<evidence type="ECO:0000256" key="3">
    <source>
        <dbReference type="ARBA" id="ARBA00023163"/>
    </source>
</evidence>
<dbReference type="EMBL" id="DXHX01000131">
    <property type="protein sequence ID" value="HIV75290.1"/>
    <property type="molecule type" value="Genomic_DNA"/>
</dbReference>
<sequence length="125" mass="14251">MRMELNSREPVYIQVIRYFKERIASGVLEPGTEIPSRRELANTLKINPNTVQRAYKEMEELGLIYTEGNLPSKVTTNEKIIQEAKDALLQDAVVSFVSTIETLQIPLKDVIPMLETHYEGGEKDD</sequence>
<dbReference type="CDD" id="cd07377">
    <property type="entry name" value="WHTH_GntR"/>
    <property type="match status" value="1"/>
</dbReference>
<feature type="domain" description="HTH gntR-type" evidence="4">
    <location>
        <begin position="9"/>
        <end position="77"/>
    </location>
</feature>
<dbReference type="PROSITE" id="PS50949">
    <property type="entry name" value="HTH_GNTR"/>
    <property type="match status" value="1"/>
</dbReference>
<name>A0A9D1PP27_9BACI</name>
<dbReference type="Gene3D" id="1.10.10.10">
    <property type="entry name" value="Winged helix-like DNA-binding domain superfamily/Winged helix DNA-binding domain"/>
    <property type="match status" value="1"/>
</dbReference>
<gene>
    <name evidence="5" type="ORF">H9895_09450</name>
</gene>
<evidence type="ECO:0000313" key="5">
    <source>
        <dbReference type="EMBL" id="HIV75290.1"/>
    </source>
</evidence>
<evidence type="ECO:0000313" key="6">
    <source>
        <dbReference type="Proteomes" id="UP000823937"/>
    </source>
</evidence>
<dbReference type="InterPro" id="IPR036390">
    <property type="entry name" value="WH_DNA-bd_sf"/>
</dbReference>
<dbReference type="InterPro" id="IPR000524">
    <property type="entry name" value="Tscrpt_reg_HTH_GntR"/>
</dbReference>
<dbReference type="AlphaFoldDB" id="A0A9D1PP27"/>
<dbReference type="PANTHER" id="PTHR38445">
    <property type="entry name" value="HTH-TYPE TRANSCRIPTIONAL REPRESSOR YTRA"/>
    <property type="match status" value="1"/>
</dbReference>
<evidence type="ECO:0000259" key="4">
    <source>
        <dbReference type="PROSITE" id="PS50949"/>
    </source>
</evidence>
<comment type="caution">
    <text evidence="5">The sequence shown here is derived from an EMBL/GenBank/DDBJ whole genome shotgun (WGS) entry which is preliminary data.</text>
</comment>
<dbReference type="GO" id="GO:0003700">
    <property type="term" value="F:DNA-binding transcription factor activity"/>
    <property type="evidence" value="ECO:0007669"/>
    <property type="project" value="InterPro"/>
</dbReference>
<accession>A0A9D1PP27</accession>
<organism evidence="5 6">
    <name type="scientific">Candidatus Pseudogracilibacillus intestinigallinarum</name>
    <dbReference type="NCBI Taxonomy" id="2838742"/>
    <lineage>
        <taxon>Bacteria</taxon>
        <taxon>Bacillati</taxon>
        <taxon>Bacillota</taxon>
        <taxon>Bacilli</taxon>
        <taxon>Bacillales</taxon>
        <taxon>Bacillaceae</taxon>
        <taxon>Pseudogracilibacillus</taxon>
    </lineage>
</organism>
<keyword evidence="2" id="KW-0238">DNA-binding</keyword>
<protein>
    <submittedName>
        <fullName evidence="5">GntR family transcriptional regulator</fullName>
    </submittedName>
</protein>
<keyword evidence="1" id="KW-0805">Transcription regulation</keyword>
<reference evidence="5" key="2">
    <citation type="submission" date="2021-04" db="EMBL/GenBank/DDBJ databases">
        <authorList>
            <person name="Gilroy R."/>
        </authorList>
    </citation>
    <scope>NUCLEOTIDE SEQUENCE</scope>
    <source>
        <strain evidence="5">CHK169-2315</strain>
    </source>
</reference>
<keyword evidence="3" id="KW-0804">Transcription</keyword>
<dbReference type="SUPFAM" id="SSF46785">
    <property type="entry name" value="Winged helix' DNA-binding domain"/>
    <property type="match status" value="1"/>
</dbReference>
<dbReference type="SMART" id="SM00345">
    <property type="entry name" value="HTH_GNTR"/>
    <property type="match status" value="1"/>
</dbReference>
<dbReference type="GO" id="GO:0003677">
    <property type="term" value="F:DNA binding"/>
    <property type="evidence" value="ECO:0007669"/>
    <property type="project" value="UniProtKB-KW"/>
</dbReference>
<evidence type="ECO:0000256" key="2">
    <source>
        <dbReference type="ARBA" id="ARBA00023125"/>
    </source>
</evidence>
<reference evidence="5" key="1">
    <citation type="journal article" date="2021" name="PeerJ">
        <title>Extensive microbial diversity within the chicken gut microbiome revealed by metagenomics and culture.</title>
        <authorList>
            <person name="Gilroy R."/>
            <person name="Ravi A."/>
            <person name="Getino M."/>
            <person name="Pursley I."/>
            <person name="Horton D.L."/>
            <person name="Alikhan N.F."/>
            <person name="Baker D."/>
            <person name="Gharbi K."/>
            <person name="Hall N."/>
            <person name="Watson M."/>
            <person name="Adriaenssens E.M."/>
            <person name="Foster-Nyarko E."/>
            <person name="Jarju S."/>
            <person name="Secka A."/>
            <person name="Antonio M."/>
            <person name="Oren A."/>
            <person name="Chaudhuri R.R."/>
            <person name="La Ragione R."/>
            <person name="Hildebrand F."/>
            <person name="Pallen M.J."/>
        </authorList>
    </citation>
    <scope>NUCLEOTIDE SEQUENCE</scope>
    <source>
        <strain evidence="5">CHK169-2315</strain>
    </source>
</reference>
<dbReference type="PANTHER" id="PTHR38445:SF9">
    <property type="entry name" value="HTH-TYPE TRANSCRIPTIONAL REPRESSOR YTRA"/>
    <property type="match status" value="1"/>
</dbReference>
<evidence type="ECO:0000256" key="1">
    <source>
        <dbReference type="ARBA" id="ARBA00023015"/>
    </source>
</evidence>
<dbReference type="InterPro" id="IPR036388">
    <property type="entry name" value="WH-like_DNA-bd_sf"/>
</dbReference>
<dbReference type="Proteomes" id="UP000823937">
    <property type="component" value="Unassembled WGS sequence"/>
</dbReference>
<proteinExistence type="predicted"/>
<dbReference type="Pfam" id="PF00392">
    <property type="entry name" value="GntR"/>
    <property type="match status" value="1"/>
</dbReference>